<name>A0A2X1PKY2_ECOLX</name>
<gene>
    <name evidence="2" type="ORF">NCTC7922_05552</name>
</gene>
<protein>
    <submittedName>
        <fullName evidence="2">Uncharacterized protein</fullName>
    </submittedName>
</protein>
<accession>A0A2X1PKY2</accession>
<reference evidence="2 3" key="1">
    <citation type="submission" date="2018-06" db="EMBL/GenBank/DDBJ databases">
        <authorList>
            <consortium name="Pathogen Informatics"/>
            <person name="Doyle S."/>
        </authorList>
    </citation>
    <scope>NUCLEOTIDE SEQUENCE [LARGE SCALE GENOMIC DNA]</scope>
    <source>
        <strain evidence="2 3">NCTC7922</strain>
    </source>
</reference>
<evidence type="ECO:0000256" key="1">
    <source>
        <dbReference type="SAM" id="Phobius"/>
    </source>
</evidence>
<keyword evidence="1" id="KW-0472">Membrane</keyword>
<sequence>MNRDKTSEYSRKRYTAGAMCFMLFVWLGGVVTLCAVAAIIMQ</sequence>
<dbReference type="AlphaFoldDB" id="A0A2X1PKY2"/>
<proteinExistence type="predicted"/>
<dbReference type="EMBL" id="UGFC01000006">
    <property type="protein sequence ID" value="STM19459.1"/>
    <property type="molecule type" value="Genomic_DNA"/>
</dbReference>
<keyword evidence="1" id="KW-1133">Transmembrane helix</keyword>
<evidence type="ECO:0000313" key="3">
    <source>
        <dbReference type="Proteomes" id="UP000254174"/>
    </source>
</evidence>
<dbReference type="Proteomes" id="UP000254174">
    <property type="component" value="Unassembled WGS sequence"/>
</dbReference>
<evidence type="ECO:0000313" key="2">
    <source>
        <dbReference type="EMBL" id="STM19459.1"/>
    </source>
</evidence>
<keyword evidence="1" id="KW-0812">Transmembrane</keyword>
<feature type="transmembrane region" description="Helical" evidence="1">
    <location>
        <begin position="21"/>
        <end position="41"/>
    </location>
</feature>
<organism evidence="2 3">
    <name type="scientific">Escherichia coli</name>
    <dbReference type="NCBI Taxonomy" id="562"/>
    <lineage>
        <taxon>Bacteria</taxon>
        <taxon>Pseudomonadati</taxon>
        <taxon>Pseudomonadota</taxon>
        <taxon>Gammaproteobacteria</taxon>
        <taxon>Enterobacterales</taxon>
        <taxon>Enterobacteriaceae</taxon>
        <taxon>Escherichia</taxon>
    </lineage>
</organism>
<dbReference type="RefSeq" id="WP_268606948.1">
    <property type="nucleotide sequence ID" value="NZ_CABVVJ010000006.1"/>
</dbReference>